<dbReference type="Proteomes" id="UP000078541">
    <property type="component" value="Unassembled WGS sequence"/>
</dbReference>
<dbReference type="EMBL" id="KQ981727">
    <property type="protein sequence ID" value="KYN36722.1"/>
    <property type="molecule type" value="Genomic_DNA"/>
</dbReference>
<dbReference type="AlphaFoldDB" id="A0A195F937"/>
<protein>
    <submittedName>
        <fullName evidence="1">Uncharacterized protein</fullName>
    </submittedName>
</protein>
<evidence type="ECO:0000313" key="1">
    <source>
        <dbReference type="EMBL" id="KYN36722.1"/>
    </source>
</evidence>
<proteinExistence type="predicted"/>
<name>A0A195F937_9HYME</name>
<organism evidence="1 2">
    <name type="scientific">Trachymyrmex septentrionalis</name>
    <dbReference type="NCBI Taxonomy" id="34720"/>
    <lineage>
        <taxon>Eukaryota</taxon>
        <taxon>Metazoa</taxon>
        <taxon>Ecdysozoa</taxon>
        <taxon>Arthropoda</taxon>
        <taxon>Hexapoda</taxon>
        <taxon>Insecta</taxon>
        <taxon>Pterygota</taxon>
        <taxon>Neoptera</taxon>
        <taxon>Endopterygota</taxon>
        <taxon>Hymenoptera</taxon>
        <taxon>Apocrita</taxon>
        <taxon>Aculeata</taxon>
        <taxon>Formicoidea</taxon>
        <taxon>Formicidae</taxon>
        <taxon>Myrmicinae</taxon>
        <taxon>Trachymyrmex</taxon>
    </lineage>
</organism>
<keyword evidence="2" id="KW-1185">Reference proteome</keyword>
<sequence length="210" mass="23641">MGLRSWAKFSRSRIRHPSSLNRYSNKLRNSDKRESEYQNVLGRVADHYTRSSGVAAASCVDPDAAFHRERMACHVHIITKSGHRFIGVRPLAVPTDRSVVKRFVTLKRETRSPVERKKCEYLTYAWNHVPATCATTQPWSLLTAVSQDSPLGLLRILRDLLTLSLHNPLLASRTTSCALPLSKFTLIGVRPDDGEKWAAIFFKGSPTNAK</sequence>
<evidence type="ECO:0000313" key="2">
    <source>
        <dbReference type="Proteomes" id="UP000078541"/>
    </source>
</evidence>
<gene>
    <name evidence="1" type="ORF">ALC56_08513</name>
</gene>
<reference evidence="1 2" key="1">
    <citation type="submission" date="2016-03" db="EMBL/GenBank/DDBJ databases">
        <title>Trachymyrmex septentrionalis WGS genome.</title>
        <authorList>
            <person name="Nygaard S."/>
            <person name="Hu H."/>
            <person name="Boomsma J."/>
            <person name="Zhang G."/>
        </authorList>
    </citation>
    <scope>NUCLEOTIDE SEQUENCE [LARGE SCALE GENOMIC DNA]</scope>
    <source>
        <strain evidence="1">Tsep2-gDNA-1</strain>
        <tissue evidence="1">Whole body</tissue>
    </source>
</reference>
<accession>A0A195F937</accession>